<dbReference type="InterPro" id="IPR012349">
    <property type="entry name" value="Split_barrel_FMN-bd"/>
</dbReference>
<dbReference type="Gene3D" id="2.30.110.10">
    <property type="entry name" value="Electron Transport, Fmn-binding Protein, Chain A"/>
    <property type="match status" value="1"/>
</dbReference>
<dbReference type="InterPro" id="IPR004378">
    <property type="entry name" value="F420H2_quin_Rdtase"/>
</dbReference>
<organism evidence="1 2">
    <name type="scientific">Tsukamurella soli</name>
    <dbReference type="NCBI Taxonomy" id="644556"/>
    <lineage>
        <taxon>Bacteria</taxon>
        <taxon>Bacillati</taxon>
        <taxon>Actinomycetota</taxon>
        <taxon>Actinomycetes</taxon>
        <taxon>Mycobacteriales</taxon>
        <taxon>Tsukamurellaceae</taxon>
        <taxon>Tsukamurella</taxon>
    </lineage>
</organism>
<sequence length="125" mass="13687">MRGVQRRVAVLNKRYTNRVLGPLSYRMPPLAVVDHVGRKTGRQYSTPVVAVLSGGRAFVLLNYGPETQWVKNVLAVGEYTLRRGGRAVRVTGTREVPSDSPEVPALLRLAGAWPVRPVLVGDVVT</sequence>
<dbReference type="Proteomes" id="UP001500635">
    <property type="component" value="Unassembled WGS sequence"/>
</dbReference>
<accession>A0ABP8J0Z5</accession>
<evidence type="ECO:0000313" key="2">
    <source>
        <dbReference type="Proteomes" id="UP001500635"/>
    </source>
</evidence>
<protein>
    <submittedName>
        <fullName evidence="1">Nitroreductase family deazaflavin-dependent oxidoreductase</fullName>
    </submittedName>
</protein>
<reference evidence="2" key="1">
    <citation type="journal article" date="2019" name="Int. J. Syst. Evol. Microbiol.">
        <title>The Global Catalogue of Microorganisms (GCM) 10K type strain sequencing project: providing services to taxonomists for standard genome sequencing and annotation.</title>
        <authorList>
            <consortium name="The Broad Institute Genomics Platform"/>
            <consortium name="The Broad Institute Genome Sequencing Center for Infectious Disease"/>
            <person name="Wu L."/>
            <person name="Ma J."/>
        </authorList>
    </citation>
    <scope>NUCLEOTIDE SEQUENCE [LARGE SCALE GENOMIC DNA]</scope>
    <source>
        <strain evidence="2">JCM 17688</strain>
    </source>
</reference>
<dbReference type="EMBL" id="BAABFR010000001">
    <property type="protein sequence ID" value="GAA4382958.1"/>
    <property type="molecule type" value="Genomic_DNA"/>
</dbReference>
<comment type="caution">
    <text evidence="1">The sequence shown here is derived from an EMBL/GenBank/DDBJ whole genome shotgun (WGS) entry which is preliminary data.</text>
</comment>
<gene>
    <name evidence="1" type="ORF">GCM10023147_01450</name>
</gene>
<dbReference type="Pfam" id="PF04075">
    <property type="entry name" value="F420H2_quin_red"/>
    <property type="match status" value="1"/>
</dbReference>
<name>A0ABP8J0Z5_9ACTN</name>
<keyword evidence="2" id="KW-1185">Reference proteome</keyword>
<evidence type="ECO:0000313" key="1">
    <source>
        <dbReference type="EMBL" id="GAA4382958.1"/>
    </source>
</evidence>
<proteinExistence type="predicted"/>
<dbReference type="NCBIfam" id="TIGR00026">
    <property type="entry name" value="hi_GC_TIGR00026"/>
    <property type="match status" value="1"/>
</dbReference>